<feature type="compositionally biased region" description="Polar residues" evidence="1">
    <location>
        <begin position="61"/>
        <end position="71"/>
    </location>
</feature>
<dbReference type="EMBL" id="RHFK02000006">
    <property type="protein sequence ID" value="TWW74264.1"/>
    <property type="molecule type" value="Genomic_DNA"/>
</dbReference>
<sequence length="140" mass="15697">MTAHLSKQHSCFADLDGQGDYGNRSPHQRHCHQRRRHHQHHYGSVPGGGTLPRRGGKTWHLDQTSGSSSRLAATRAKGRSCDLWPSECGCMHSWQEPRQASPAPIIVNTDTLESLPYVNGTEIEYEFEEITLERALQVGL</sequence>
<evidence type="ECO:0000259" key="2">
    <source>
        <dbReference type="SMART" id="SM01277"/>
    </source>
</evidence>
<evidence type="ECO:0000256" key="1">
    <source>
        <dbReference type="SAM" id="MobiDB-lite"/>
    </source>
</evidence>
<reference evidence="3 4" key="1">
    <citation type="submission" date="2019-04" db="EMBL/GenBank/DDBJ databases">
        <title>Chromosome genome assembly for Takifugu flavidus.</title>
        <authorList>
            <person name="Xiao S."/>
        </authorList>
    </citation>
    <scope>NUCLEOTIDE SEQUENCE [LARGE SCALE GENOMIC DNA]</scope>
    <source>
        <strain evidence="3">HTHZ2018</strain>
        <tissue evidence="3">Muscle</tissue>
    </source>
</reference>
<dbReference type="SMART" id="SM01277">
    <property type="entry name" value="MAGUK_N_PEST"/>
    <property type="match status" value="1"/>
</dbReference>
<dbReference type="Pfam" id="PF10608">
    <property type="entry name" value="MAGUK_N_PEST"/>
    <property type="match status" value="1"/>
</dbReference>
<feature type="compositionally biased region" description="Basic residues" evidence="1">
    <location>
        <begin position="26"/>
        <end position="41"/>
    </location>
</feature>
<proteinExistence type="predicted"/>
<feature type="region of interest" description="Disordered" evidence="1">
    <location>
        <begin position="16"/>
        <end position="71"/>
    </location>
</feature>
<keyword evidence="4" id="KW-1185">Reference proteome</keyword>
<dbReference type="AlphaFoldDB" id="A0A5C6P384"/>
<feature type="domain" description="Disks large homologue 1 N-terminal PEST" evidence="2">
    <location>
        <begin position="16"/>
        <end position="128"/>
    </location>
</feature>
<protein>
    <submittedName>
        <fullName evidence="3">Disks large-like protein 2</fullName>
    </submittedName>
</protein>
<comment type="caution">
    <text evidence="3">The sequence shown here is derived from an EMBL/GenBank/DDBJ whole genome shotgun (WGS) entry which is preliminary data.</text>
</comment>
<gene>
    <name evidence="3" type="ORF">D4764_14G0002650</name>
</gene>
<dbReference type="InterPro" id="IPR019590">
    <property type="entry name" value="DLG1_PEST_dom"/>
</dbReference>
<evidence type="ECO:0000313" key="3">
    <source>
        <dbReference type="EMBL" id="TWW74264.1"/>
    </source>
</evidence>
<name>A0A5C6P384_9TELE</name>
<accession>A0A5C6P384</accession>
<dbReference type="Proteomes" id="UP000324091">
    <property type="component" value="Chromosome 14"/>
</dbReference>
<organism evidence="3 4">
    <name type="scientific">Takifugu flavidus</name>
    <name type="common">sansaifugu</name>
    <dbReference type="NCBI Taxonomy" id="433684"/>
    <lineage>
        <taxon>Eukaryota</taxon>
        <taxon>Metazoa</taxon>
        <taxon>Chordata</taxon>
        <taxon>Craniata</taxon>
        <taxon>Vertebrata</taxon>
        <taxon>Euteleostomi</taxon>
        <taxon>Actinopterygii</taxon>
        <taxon>Neopterygii</taxon>
        <taxon>Teleostei</taxon>
        <taxon>Neoteleostei</taxon>
        <taxon>Acanthomorphata</taxon>
        <taxon>Eupercaria</taxon>
        <taxon>Tetraodontiformes</taxon>
        <taxon>Tetradontoidea</taxon>
        <taxon>Tetraodontidae</taxon>
        <taxon>Takifugu</taxon>
    </lineage>
</organism>
<evidence type="ECO:0000313" key="4">
    <source>
        <dbReference type="Proteomes" id="UP000324091"/>
    </source>
</evidence>